<accession>A0A4R5W098</accession>
<reference evidence="2 3" key="1">
    <citation type="submission" date="2019-03" db="EMBL/GenBank/DDBJ databases">
        <title>Sapientia aquatica gen. nov., sp. nov., isolated from a crater lake.</title>
        <authorList>
            <person name="Felfoldi T."/>
            <person name="Szabo A."/>
            <person name="Toth E."/>
            <person name="Schumann P."/>
            <person name="Keki Z."/>
            <person name="Marialigeti K."/>
            <person name="Mathe I."/>
        </authorList>
    </citation>
    <scope>NUCLEOTIDE SEQUENCE [LARGE SCALE GENOMIC DNA]</scope>
    <source>
        <strain evidence="2 3">SA-152</strain>
    </source>
</reference>
<dbReference type="PRINTS" id="PR00625">
    <property type="entry name" value="JDOMAIN"/>
</dbReference>
<dbReference type="Pfam" id="PF00226">
    <property type="entry name" value="DnaJ"/>
    <property type="match status" value="1"/>
</dbReference>
<proteinExistence type="predicted"/>
<dbReference type="InterPro" id="IPR001623">
    <property type="entry name" value="DnaJ_domain"/>
</dbReference>
<dbReference type="OrthoDB" id="9779622at2"/>
<dbReference type="AlphaFoldDB" id="A0A4R5W098"/>
<organism evidence="2 3">
    <name type="scientific">Sapientia aquatica</name>
    <dbReference type="NCBI Taxonomy" id="1549640"/>
    <lineage>
        <taxon>Bacteria</taxon>
        <taxon>Pseudomonadati</taxon>
        <taxon>Pseudomonadota</taxon>
        <taxon>Betaproteobacteria</taxon>
        <taxon>Burkholderiales</taxon>
        <taxon>Oxalobacteraceae</taxon>
        <taxon>Sapientia</taxon>
    </lineage>
</organism>
<keyword evidence="3" id="KW-1185">Reference proteome</keyword>
<dbReference type="PROSITE" id="PS50076">
    <property type="entry name" value="DNAJ_2"/>
    <property type="match status" value="1"/>
</dbReference>
<evidence type="ECO:0000313" key="3">
    <source>
        <dbReference type="Proteomes" id="UP000294829"/>
    </source>
</evidence>
<evidence type="ECO:0000259" key="1">
    <source>
        <dbReference type="PROSITE" id="PS50076"/>
    </source>
</evidence>
<dbReference type="PANTHER" id="PTHR24074">
    <property type="entry name" value="CO-CHAPERONE PROTEIN DJLA"/>
    <property type="match status" value="1"/>
</dbReference>
<dbReference type="PROSITE" id="PS00636">
    <property type="entry name" value="DNAJ_1"/>
    <property type="match status" value="1"/>
</dbReference>
<dbReference type="Gene3D" id="1.10.287.110">
    <property type="entry name" value="DnaJ domain"/>
    <property type="match status" value="1"/>
</dbReference>
<feature type="domain" description="J" evidence="1">
    <location>
        <begin position="6"/>
        <end position="70"/>
    </location>
</feature>
<comment type="caution">
    <text evidence="2">The sequence shown here is derived from an EMBL/GenBank/DDBJ whole genome shotgun (WGS) entry which is preliminary data.</text>
</comment>
<dbReference type="InterPro" id="IPR050817">
    <property type="entry name" value="DjlA_DnaK_co-chaperone"/>
</dbReference>
<dbReference type="InterPro" id="IPR036869">
    <property type="entry name" value="J_dom_sf"/>
</dbReference>
<dbReference type="InterPro" id="IPR018253">
    <property type="entry name" value="DnaJ_domain_CS"/>
</dbReference>
<evidence type="ECO:0000313" key="2">
    <source>
        <dbReference type="EMBL" id="TDK65346.1"/>
    </source>
</evidence>
<name>A0A4R5W098_9BURK</name>
<protein>
    <submittedName>
        <fullName evidence="2">J domain-containing protein</fullName>
    </submittedName>
</protein>
<dbReference type="CDD" id="cd06257">
    <property type="entry name" value="DnaJ"/>
    <property type="match status" value="1"/>
</dbReference>
<sequence length="95" mass="10741">MTINKDLYAVLGLASTASADEIKKAFRAKASEFHPDRNTSELAPAKFREVREAYEVLSDPVARANYDDNRRRNLLETPLETAQEIWSTYVSGVLH</sequence>
<dbReference type="RefSeq" id="WP_133329219.1">
    <property type="nucleotide sequence ID" value="NZ_SMYL01000006.1"/>
</dbReference>
<dbReference type="SUPFAM" id="SSF46565">
    <property type="entry name" value="Chaperone J-domain"/>
    <property type="match status" value="1"/>
</dbReference>
<dbReference type="EMBL" id="SMYL01000006">
    <property type="protein sequence ID" value="TDK65346.1"/>
    <property type="molecule type" value="Genomic_DNA"/>
</dbReference>
<dbReference type="Proteomes" id="UP000294829">
    <property type="component" value="Unassembled WGS sequence"/>
</dbReference>
<dbReference type="SMART" id="SM00271">
    <property type="entry name" value="DnaJ"/>
    <property type="match status" value="1"/>
</dbReference>
<gene>
    <name evidence="2" type="ORF">E2I14_13065</name>
</gene>